<dbReference type="AlphaFoldDB" id="A0A7J8I009"/>
<gene>
    <name evidence="2" type="ORF">HJG59_010868</name>
</gene>
<protein>
    <submittedName>
        <fullName evidence="2">Uncharacterized protein</fullName>
    </submittedName>
</protein>
<dbReference type="EMBL" id="JACASF010000005">
    <property type="protein sequence ID" value="KAF6477976.1"/>
    <property type="molecule type" value="Genomic_DNA"/>
</dbReference>
<name>A0A7J8I009_MOLMO</name>
<dbReference type="Proteomes" id="UP000550707">
    <property type="component" value="Unassembled WGS sequence"/>
</dbReference>
<feature type="compositionally biased region" description="Polar residues" evidence="1">
    <location>
        <begin position="100"/>
        <end position="128"/>
    </location>
</feature>
<evidence type="ECO:0000313" key="3">
    <source>
        <dbReference type="Proteomes" id="UP000550707"/>
    </source>
</evidence>
<sequence>MQDTIAAPEVAEEWAEPGQQHPAAYPPSEEEPPWPGELSAQEVADSEDQEAEARPGPEALAEPMTNGEEATGLIPGLSLLPPEVTIPVHWPQRRLRGNRPRTQQQKPSLTGQQLGRGVTQTSPPSASPRTVDYQKLMRH</sequence>
<feature type="region of interest" description="Disordered" evidence="1">
    <location>
        <begin position="1"/>
        <end position="139"/>
    </location>
</feature>
<proteinExistence type="predicted"/>
<evidence type="ECO:0000256" key="1">
    <source>
        <dbReference type="SAM" id="MobiDB-lite"/>
    </source>
</evidence>
<keyword evidence="3" id="KW-1185">Reference proteome</keyword>
<comment type="caution">
    <text evidence="2">The sequence shown here is derived from an EMBL/GenBank/DDBJ whole genome shotgun (WGS) entry which is preliminary data.</text>
</comment>
<dbReference type="InParanoid" id="A0A7J8I009"/>
<organism evidence="2 3">
    <name type="scientific">Molossus molossus</name>
    <name type="common">Pallas' mastiff bat</name>
    <name type="synonym">Vespertilio molossus</name>
    <dbReference type="NCBI Taxonomy" id="27622"/>
    <lineage>
        <taxon>Eukaryota</taxon>
        <taxon>Metazoa</taxon>
        <taxon>Chordata</taxon>
        <taxon>Craniata</taxon>
        <taxon>Vertebrata</taxon>
        <taxon>Euteleostomi</taxon>
        <taxon>Mammalia</taxon>
        <taxon>Eutheria</taxon>
        <taxon>Laurasiatheria</taxon>
        <taxon>Chiroptera</taxon>
        <taxon>Yangochiroptera</taxon>
        <taxon>Molossidae</taxon>
        <taxon>Molossus</taxon>
    </lineage>
</organism>
<evidence type="ECO:0000313" key="2">
    <source>
        <dbReference type="EMBL" id="KAF6477976.1"/>
    </source>
</evidence>
<reference evidence="2 3" key="1">
    <citation type="journal article" date="2020" name="Nature">
        <title>Six reference-quality genomes reveal evolution of bat adaptations.</title>
        <authorList>
            <person name="Jebb D."/>
            <person name="Huang Z."/>
            <person name="Pippel M."/>
            <person name="Hughes G.M."/>
            <person name="Lavrichenko K."/>
            <person name="Devanna P."/>
            <person name="Winkler S."/>
            <person name="Jermiin L.S."/>
            <person name="Skirmuntt E.C."/>
            <person name="Katzourakis A."/>
            <person name="Burkitt-Gray L."/>
            <person name="Ray D.A."/>
            <person name="Sullivan K.A.M."/>
            <person name="Roscito J.G."/>
            <person name="Kirilenko B.M."/>
            <person name="Davalos L.M."/>
            <person name="Corthals A.P."/>
            <person name="Power M.L."/>
            <person name="Jones G."/>
            <person name="Ransome R.D."/>
            <person name="Dechmann D.K.N."/>
            <person name="Locatelli A.G."/>
            <person name="Puechmaille S.J."/>
            <person name="Fedrigo O."/>
            <person name="Jarvis E.D."/>
            <person name="Hiller M."/>
            <person name="Vernes S.C."/>
            <person name="Myers E.W."/>
            <person name="Teeling E.C."/>
        </authorList>
    </citation>
    <scope>NUCLEOTIDE SEQUENCE [LARGE SCALE GENOMIC DNA]</scope>
    <source>
        <strain evidence="2">MMolMol1</strain>
        <tissue evidence="2">Muscle</tissue>
    </source>
</reference>
<accession>A0A7J8I009</accession>